<sequence>MVHSRAVQAAGYLLQTFDRNSVFTNHCVAKLLHRIVWEAKMPGMLYQASLFRSFQRVLKSPLPQHKVEYSAVLTPPPPPPPECLL</sequence>
<reference evidence="1" key="1">
    <citation type="submission" date="2022-12" db="EMBL/GenBank/DDBJ databases">
        <title>Chromosome-level genome assembly of the bean flower thrips Megalurothrips usitatus.</title>
        <authorList>
            <person name="Ma L."/>
            <person name="Liu Q."/>
            <person name="Li H."/>
            <person name="Cai W."/>
        </authorList>
    </citation>
    <scope>NUCLEOTIDE SEQUENCE</scope>
    <source>
        <strain evidence="1">Cailab_2022a</strain>
    </source>
</reference>
<comment type="caution">
    <text evidence="1">The sequence shown here is derived from an EMBL/GenBank/DDBJ whole genome shotgun (WGS) entry which is preliminary data.</text>
</comment>
<dbReference type="GO" id="GO:0009649">
    <property type="term" value="P:entrainment of circadian clock"/>
    <property type="evidence" value="ECO:0007669"/>
    <property type="project" value="TreeGrafter"/>
</dbReference>
<dbReference type="InterPro" id="IPR044998">
    <property type="entry name" value="Timeless"/>
</dbReference>
<dbReference type="GO" id="GO:0043111">
    <property type="term" value="P:replication fork arrest"/>
    <property type="evidence" value="ECO:0007669"/>
    <property type="project" value="TreeGrafter"/>
</dbReference>
<dbReference type="EMBL" id="JAPTSV010000005">
    <property type="protein sequence ID" value="KAJ1527684.1"/>
    <property type="molecule type" value="Genomic_DNA"/>
</dbReference>
<dbReference type="GO" id="GO:0003677">
    <property type="term" value="F:DNA binding"/>
    <property type="evidence" value="ECO:0007669"/>
    <property type="project" value="TreeGrafter"/>
</dbReference>
<dbReference type="PANTHER" id="PTHR22940:SF4">
    <property type="entry name" value="PROTEIN TIMELESS HOMOLOG"/>
    <property type="match status" value="1"/>
</dbReference>
<dbReference type="GO" id="GO:0000076">
    <property type="term" value="P:DNA replication checkpoint signaling"/>
    <property type="evidence" value="ECO:0007669"/>
    <property type="project" value="TreeGrafter"/>
</dbReference>
<dbReference type="GO" id="GO:0031298">
    <property type="term" value="C:replication fork protection complex"/>
    <property type="evidence" value="ECO:0007669"/>
    <property type="project" value="TreeGrafter"/>
</dbReference>
<dbReference type="AlphaFoldDB" id="A0AAV7XPE0"/>
<gene>
    <name evidence="1" type="ORF">ONE63_007643</name>
</gene>
<evidence type="ECO:0000313" key="2">
    <source>
        <dbReference type="Proteomes" id="UP001075354"/>
    </source>
</evidence>
<protein>
    <submittedName>
        <fullName evidence="1">Uncharacterized protein</fullName>
    </submittedName>
</protein>
<name>A0AAV7XPE0_9NEOP</name>
<proteinExistence type="predicted"/>
<organism evidence="1 2">
    <name type="scientific">Megalurothrips usitatus</name>
    <name type="common">bean blossom thrips</name>
    <dbReference type="NCBI Taxonomy" id="439358"/>
    <lineage>
        <taxon>Eukaryota</taxon>
        <taxon>Metazoa</taxon>
        <taxon>Ecdysozoa</taxon>
        <taxon>Arthropoda</taxon>
        <taxon>Hexapoda</taxon>
        <taxon>Insecta</taxon>
        <taxon>Pterygota</taxon>
        <taxon>Neoptera</taxon>
        <taxon>Paraneoptera</taxon>
        <taxon>Thysanoptera</taxon>
        <taxon>Terebrantia</taxon>
        <taxon>Thripoidea</taxon>
        <taxon>Thripidae</taxon>
        <taxon>Megalurothrips</taxon>
    </lineage>
</organism>
<evidence type="ECO:0000313" key="1">
    <source>
        <dbReference type="EMBL" id="KAJ1527684.1"/>
    </source>
</evidence>
<dbReference type="Proteomes" id="UP001075354">
    <property type="component" value="Chromosome 5"/>
</dbReference>
<accession>A0AAV7XPE0</accession>
<keyword evidence="2" id="KW-1185">Reference proteome</keyword>
<dbReference type="GO" id="GO:0006281">
    <property type="term" value="P:DNA repair"/>
    <property type="evidence" value="ECO:0007669"/>
    <property type="project" value="TreeGrafter"/>
</dbReference>
<dbReference type="PANTHER" id="PTHR22940">
    <property type="entry name" value="TIMEOUT/TIMELESS-2"/>
    <property type="match status" value="1"/>
</dbReference>